<name>A0A978V5P0_ZIZJJ</name>
<dbReference type="PANTHER" id="PTHR36766:SF30">
    <property type="entry name" value="TIR-NBS TYPE DISEASE RESISTANCE PROTEIN-RELATED"/>
    <property type="match status" value="1"/>
</dbReference>
<gene>
    <name evidence="4" type="ORF">FEM48_Zijuj07G0163600</name>
</gene>
<dbReference type="InterPro" id="IPR055414">
    <property type="entry name" value="LRR_R13L4/SHOC2-like"/>
</dbReference>
<comment type="caution">
    <text evidence="4">The sequence shown here is derived from an EMBL/GenBank/DDBJ whole genome shotgun (WGS) entry which is preliminary data.</text>
</comment>
<accession>A0A978V5P0</accession>
<dbReference type="AlphaFoldDB" id="A0A978V5P0"/>
<dbReference type="Gene3D" id="3.80.10.10">
    <property type="entry name" value="Ribonuclease Inhibitor"/>
    <property type="match status" value="1"/>
</dbReference>
<reference evidence="4" key="1">
    <citation type="journal article" date="2021" name="Front. Plant Sci.">
        <title>Chromosome-Scale Genome Assembly for Chinese Sour Jujube and Insights Into Its Genome Evolution and Domestication Signature.</title>
        <authorList>
            <person name="Shen L.-Y."/>
            <person name="Luo H."/>
            <person name="Wang X.-L."/>
            <person name="Wang X.-M."/>
            <person name="Qiu X.-J."/>
            <person name="Liu H."/>
            <person name="Zhou S.-S."/>
            <person name="Jia K.-H."/>
            <person name="Nie S."/>
            <person name="Bao Y.-T."/>
            <person name="Zhang R.-G."/>
            <person name="Yun Q.-Z."/>
            <person name="Chai Y.-H."/>
            <person name="Lu J.-Y."/>
            <person name="Li Y."/>
            <person name="Zhao S.-W."/>
            <person name="Mao J.-F."/>
            <person name="Jia S.-G."/>
            <person name="Mao Y.-M."/>
        </authorList>
    </citation>
    <scope>NUCLEOTIDE SEQUENCE</scope>
    <source>
        <strain evidence="4">AT0</strain>
        <tissue evidence="4">Leaf</tissue>
    </source>
</reference>
<organism evidence="4 5">
    <name type="scientific">Ziziphus jujuba var. spinosa</name>
    <dbReference type="NCBI Taxonomy" id="714518"/>
    <lineage>
        <taxon>Eukaryota</taxon>
        <taxon>Viridiplantae</taxon>
        <taxon>Streptophyta</taxon>
        <taxon>Embryophyta</taxon>
        <taxon>Tracheophyta</taxon>
        <taxon>Spermatophyta</taxon>
        <taxon>Magnoliopsida</taxon>
        <taxon>eudicotyledons</taxon>
        <taxon>Gunneridae</taxon>
        <taxon>Pentapetalae</taxon>
        <taxon>rosids</taxon>
        <taxon>fabids</taxon>
        <taxon>Rosales</taxon>
        <taxon>Rhamnaceae</taxon>
        <taxon>Paliureae</taxon>
        <taxon>Ziziphus</taxon>
    </lineage>
</organism>
<evidence type="ECO:0000256" key="2">
    <source>
        <dbReference type="ARBA" id="ARBA00022821"/>
    </source>
</evidence>
<evidence type="ECO:0000313" key="5">
    <source>
        <dbReference type="Proteomes" id="UP000813462"/>
    </source>
</evidence>
<evidence type="ECO:0000256" key="1">
    <source>
        <dbReference type="ARBA" id="ARBA00022737"/>
    </source>
</evidence>
<dbReference type="PANTHER" id="PTHR36766">
    <property type="entry name" value="PLANT BROAD-SPECTRUM MILDEW RESISTANCE PROTEIN RPW8"/>
    <property type="match status" value="1"/>
</dbReference>
<evidence type="ECO:0000259" key="3">
    <source>
        <dbReference type="Pfam" id="PF23598"/>
    </source>
</evidence>
<evidence type="ECO:0000313" key="4">
    <source>
        <dbReference type="EMBL" id="KAH7522673.1"/>
    </source>
</evidence>
<keyword evidence="1" id="KW-0677">Repeat</keyword>
<dbReference type="EMBL" id="JAEACU010000007">
    <property type="protein sequence ID" value="KAH7522673.1"/>
    <property type="molecule type" value="Genomic_DNA"/>
</dbReference>
<keyword evidence="2" id="KW-0611">Plant defense</keyword>
<protein>
    <recommendedName>
        <fullName evidence="3">Disease resistance R13L4/SHOC-2-like LRR domain-containing protein</fullName>
    </recommendedName>
</protein>
<sequence length="409" mass="46975">MGLPNLERWWQEQHPTTTSSSQPASFRILERLVIEDCPKLCSMPLYFNLEDYLVLDNTSFDTFRQTINQSWLDYFPLFALRSLCIIGIKKLDITQCDKIRWDRLAKLRFLRLDYLPKLDKLPDGLQHLTFLERLHIWRCIINTLPEWIGNFTHLRTLGISVCIHLKSLPQALASLSNLETLEILQQRSTMTPLSEGRDPHGDGHYEKQRSQTKLQCAWLLVLQGVDSRNVGELFCGLEAISELNSAVRGAYIWIQLFLVSYRLHQMACLRNQARMAILLLLLSLAVFTDRQVDFHAFQLSLLTLGHLNLQLSSAKNGVYIWIQLACSYVALPAPNDVVCILILRMLERPPTSLRVLSMDIHKCFTPCTLHFSTYQMRGSRPIAFLMACHFSRMLAGDGNLVAGYLALRI</sequence>
<proteinExistence type="predicted"/>
<dbReference type="SUPFAM" id="SSF52047">
    <property type="entry name" value="RNI-like"/>
    <property type="match status" value="1"/>
</dbReference>
<dbReference type="Proteomes" id="UP000813462">
    <property type="component" value="Unassembled WGS sequence"/>
</dbReference>
<dbReference type="Pfam" id="PF23598">
    <property type="entry name" value="LRR_14"/>
    <property type="match status" value="1"/>
</dbReference>
<dbReference type="GO" id="GO:0006952">
    <property type="term" value="P:defense response"/>
    <property type="evidence" value="ECO:0007669"/>
    <property type="project" value="UniProtKB-KW"/>
</dbReference>
<feature type="domain" description="Disease resistance R13L4/SHOC-2-like LRR" evidence="3">
    <location>
        <begin position="59"/>
        <end position="187"/>
    </location>
</feature>
<dbReference type="InterPro" id="IPR032675">
    <property type="entry name" value="LRR_dom_sf"/>
</dbReference>